<dbReference type="EMBL" id="AEYX01000003">
    <property type="protein sequence ID" value="EGG49187.1"/>
    <property type="molecule type" value="Genomic_DNA"/>
</dbReference>
<evidence type="ECO:0000313" key="3">
    <source>
        <dbReference type="EMBL" id="EGG49187.1"/>
    </source>
</evidence>
<dbReference type="InterPro" id="IPR011010">
    <property type="entry name" value="DNA_brk_join_enz"/>
</dbReference>
<protein>
    <submittedName>
        <fullName evidence="3">Integrase</fullName>
    </submittedName>
</protein>
<evidence type="ECO:0000259" key="2">
    <source>
        <dbReference type="PROSITE" id="PS51898"/>
    </source>
</evidence>
<accession>F3NBS7</accession>
<evidence type="ECO:0000256" key="1">
    <source>
        <dbReference type="ARBA" id="ARBA00023172"/>
    </source>
</evidence>
<dbReference type="PROSITE" id="PS51898">
    <property type="entry name" value="TYR_RECOMBINASE"/>
    <property type="match status" value="1"/>
</dbReference>
<dbReference type="AlphaFoldDB" id="F3NBS7"/>
<evidence type="ECO:0000313" key="4">
    <source>
        <dbReference type="Proteomes" id="UP000003022"/>
    </source>
</evidence>
<dbReference type="GO" id="GO:0006310">
    <property type="term" value="P:DNA recombination"/>
    <property type="evidence" value="ECO:0007669"/>
    <property type="project" value="UniProtKB-KW"/>
</dbReference>
<keyword evidence="4" id="KW-1185">Reference proteome</keyword>
<comment type="caution">
    <text evidence="3">The sequence shown here is derived from an EMBL/GenBank/DDBJ whole genome shotgun (WGS) entry which is preliminary data.</text>
</comment>
<name>F3NBS7_9ACTN</name>
<proteinExistence type="predicted"/>
<keyword evidence="1" id="KW-0233">DNA recombination</keyword>
<dbReference type="SUPFAM" id="SSF56349">
    <property type="entry name" value="DNA breaking-rejoining enzymes"/>
    <property type="match status" value="1"/>
</dbReference>
<organism evidence="3 4">
    <name type="scientific">Streptomyces griseoaurantiacus M045</name>
    <dbReference type="NCBI Taxonomy" id="996637"/>
    <lineage>
        <taxon>Bacteria</taxon>
        <taxon>Bacillati</taxon>
        <taxon>Actinomycetota</taxon>
        <taxon>Actinomycetes</taxon>
        <taxon>Kitasatosporales</taxon>
        <taxon>Streptomycetaceae</taxon>
        <taxon>Streptomyces</taxon>
        <taxon>Streptomyces aurantiacus group</taxon>
    </lineage>
</organism>
<sequence>MLRSLRHFFASNCLRNGIPITDLAEWMGHRSLDVTFKIYRP</sequence>
<dbReference type="GO" id="GO:0015074">
    <property type="term" value="P:DNA integration"/>
    <property type="evidence" value="ECO:0007669"/>
    <property type="project" value="InterPro"/>
</dbReference>
<dbReference type="Proteomes" id="UP000003022">
    <property type="component" value="Unassembled WGS sequence"/>
</dbReference>
<dbReference type="STRING" id="996637.SGM_0811"/>
<dbReference type="Gene3D" id="1.10.443.10">
    <property type="entry name" value="Intergrase catalytic core"/>
    <property type="match status" value="1"/>
</dbReference>
<dbReference type="Pfam" id="PF00589">
    <property type="entry name" value="Phage_integrase"/>
    <property type="match status" value="1"/>
</dbReference>
<reference evidence="3 4" key="1">
    <citation type="journal article" date="2011" name="J. Bacteriol.">
        <title>Draft genome sequence of the marine bacterium Streptomyces griseoaurantiacus M045, which produces novel manumycin-type antibiotics with a pABA core component.</title>
        <authorList>
            <person name="Li F."/>
            <person name="Jiang P."/>
            <person name="Zheng H."/>
            <person name="Wang S."/>
            <person name="Zhao G."/>
            <person name="Qin S."/>
            <person name="Liu Z."/>
        </authorList>
    </citation>
    <scope>NUCLEOTIDE SEQUENCE [LARGE SCALE GENOMIC DNA]</scope>
    <source>
        <strain evidence="3 4">M045</strain>
    </source>
</reference>
<feature type="domain" description="Tyr recombinase" evidence="2">
    <location>
        <begin position="1"/>
        <end position="41"/>
    </location>
</feature>
<dbReference type="GO" id="GO:0003677">
    <property type="term" value="F:DNA binding"/>
    <property type="evidence" value="ECO:0007669"/>
    <property type="project" value="InterPro"/>
</dbReference>
<gene>
    <name evidence="3" type="ORF">SGM_0811</name>
</gene>
<dbReference type="InterPro" id="IPR002104">
    <property type="entry name" value="Integrase_catalytic"/>
</dbReference>
<dbReference type="InterPro" id="IPR013762">
    <property type="entry name" value="Integrase-like_cat_sf"/>
</dbReference>